<feature type="transmembrane region" description="Helical" evidence="9">
    <location>
        <begin position="83"/>
        <end position="106"/>
    </location>
</feature>
<evidence type="ECO:0000256" key="1">
    <source>
        <dbReference type="ARBA" id="ARBA00004651"/>
    </source>
</evidence>
<dbReference type="InterPro" id="IPR011042">
    <property type="entry name" value="6-blade_b-propeller_TolB-like"/>
</dbReference>
<feature type="transmembrane region" description="Helical" evidence="9">
    <location>
        <begin position="126"/>
        <end position="150"/>
    </location>
</feature>
<dbReference type="PANTHER" id="PTHR10426:SF88">
    <property type="entry name" value="ADIPOCYTE PLASMA MEMBRANE-ASSOCIATED PROTEIN HEMOMUCIN-RELATED"/>
    <property type="match status" value="1"/>
</dbReference>
<dbReference type="OrthoDB" id="238183at2"/>
<dbReference type="InterPro" id="IPR001851">
    <property type="entry name" value="ABC_transp_permease"/>
</dbReference>
<protein>
    <submittedName>
        <fullName evidence="11">ABC transporter permease</fullName>
    </submittedName>
</protein>
<dbReference type="GO" id="GO:0016787">
    <property type="term" value="F:hydrolase activity"/>
    <property type="evidence" value="ECO:0007669"/>
    <property type="project" value="TreeGrafter"/>
</dbReference>
<sequence length="723" mass="77811">MGELGTPVARPLQDGGDRYKGADLLAKLRYRWVPDHIFGEILSKKWIDNAAPFAFLLLTVLVFSHLLPGFFDPSSLSATSRELGEFTLVVMGMMIVIAGGGIDLSVGSNFALANLVTLAGLDLLNWSLPLTFAATVLTCAMVGAVNGVLVGFLRLRAFLTTLVTLIIVRAAVDMALLKYSVAISSGTFDSPVWDYVGGGSVGGLPFSFIVAVVVAVVVHIFLSRTRPGWRILAVGGSRRSAHNVGLSVRSMVCSTYVISGVMTGVAGFLYAARLGSLNTDAGVGLEVSALTAAILGGNSLGGGRSSTAKALMGAVTVMIVTTGVMRLGLVSGSGQAVMGVILAVAVAIDVRWMKNRDKVLGKFYVSPTFVKLPACPDTTADGTTNYALNTRLRAAEAIGLGEVEGPEDVIFDADDNLYTGTRHGDIVRFLAPDYRRSEVFCHIGGHPLGMAFTKDGDLVSCVGGMGVYAVNKQGVVRKLTDETNRSWFSIIDDSRFRLADDVDIAPDGKLYFSEATIRYDMAGWITDALEGRGNGRLICYDPATNKTKTLIGKLVFPNGVCLSHDGQSILFAESWMCRINRYWISGPKAGQLETLISDLPGYPDNINRASDGTYWLALMGMRGPALEVAMKMPAFRKRMTRRLPGDEWIVPNINTGCIVKFNDRGEIVDSLWDFGGQNHPMITSMRENKGYLYIGGITNNRVGRFKLDDADPNWTAHASYWGA</sequence>
<keyword evidence="4" id="KW-0597">Phosphoprotein</keyword>
<evidence type="ECO:0000256" key="5">
    <source>
        <dbReference type="ARBA" id="ARBA00022692"/>
    </source>
</evidence>
<dbReference type="Pfam" id="PF03088">
    <property type="entry name" value="Str_synth"/>
    <property type="match status" value="1"/>
</dbReference>
<evidence type="ECO:0000256" key="8">
    <source>
        <dbReference type="ARBA" id="ARBA00023180"/>
    </source>
</evidence>
<dbReference type="SUPFAM" id="SSF63829">
    <property type="entry name" value="Calcium-dependent phosphotriesterase"/>
    <property type="match status" value="1"/>
</dbReference>
<evidence type="ECO:0000313" key="11">
    <source>
        <dbReference type="EMBL" id="QCP55009.1"/>
    </source>
</evidence>
<keyword evidence="5 9" id="KW-0812">Transmembrane</keyword>
<keyword evidence="7 9" id="KW-0472">Membrane</keyword>
<proteinExistence type="inferred from homology"/>
<comment type="subcellular location">
    <subcellularLocation>
        <location evidence="1">Cell membrane</location>
        <topology evidence="1">Multi-pass membrane protein</topology>
    </subcellularLocation>
</comment>
<evidence type="ECO:0000256" key="4">
    <source>
        <dbReference type="ARBA" id="ARBA00022553"/>
    </source>
</evidence>
<evidence type="ECO:0000256" key="2">
    <source>
        <dbReference type="ARBA" id="ARBA00009191"/>
    </source>
</evidence>
<feature type="transmembrane region" description="Helical" evidence="9">
    <location>
        <begin position="248"/>
        <end position="271"/>
    </location>
</feature>
<dbReference type="InterPro" id="IPR018119">
    <property type="entry name" value="Strictosidine_synth_cons-reg"/>
</dbReference>
<dbReference type="Pfam" id="PF20067">
    <property type="entry name" value="SSL_N"/>
    <property type="match status" value="1"/>
</dbReference>
<evidence type="ECO:0000256" key="6">
    <source>
        <dbReference type="ARBA" id="ARBA00022989"/>
    </source>
</evidence>
<keyword evidence="8" id="KW-0325">Glycoprotein</keyword>
<feature type="domain" description="Strictosidine synthase conserved region" evidence="10">
    <location>
        <begin position="500"/>
        <end position="587"/>
    </location>
</feature>
<feature type="transmembrane region" description="Helical" evidence="9">
    <location>
        <begin position="157"/>
        <end position="181"/>
    </location>
</feature>
<evidence type="ECO:0000256" key="3">
    <source>
        <dbReference type="ARBA" id="ARBA00022475"/>
    </source>
</evidence>
<keyword evidence="3" id="KW-1003">Cell membrane</keyword>
<evidence type="ECO:0000313" key="12">
    <source>
        <dbReference type="Proteomes" id="UP000298656"/>
    </source>
</evidence>
<evidence type="ECO:0000259" key="10">
    <source>
        <dbReference type="Pfam" id="PF03088"/>
    </source>
</evidence>
<accession>A0A4P8J7A5</accession>
<dbReference type="EMBL" id="CP040078">
    <property type="protein sequence ID" value="QCP55009.1"/>
    <property type="molecule type" value="Genomic_DNA"/>
</dbReference>
<dbReference type="GO" id="GO:0005886">
    <property type="term" value="C:plasma membrane"/>
    <property type="evidence" value="ECO:0007669"/>
    <property type="project" value="UniProtKB-SubCell"/>
</dbReference>
<dbReference type="GO" id="GO:0022857">
    <property type="term" value="F:transmembrane transporter activity"/>
    <property type="evidence" value="ECO:0007669"/>
    <property type="project" value="InterPro"/>
</dbReference>
<dbReference type="Pfam" id="PF02653">
    <property type="entry name" value="BPD_transp_2"/>
    <property type="match status" value="1"/>
</dbReference>
<dbReference type="AlphaFoldDB" id="A0A4P8J7A5"/>
<dbReference type="PANTHER" id="PTHR10426">
    <property type="entry name" value="STRICTOSIDINE SYNTHASE-RELATED"/>
    <property type="match status" value="1"/>
</dbReference>
<gene>
    <name evidence="11" type="ORF">FAZ95_35755</name>
</gene>
<evidence type="ECO:0000256" key="9">
    <source>
        <dbReference type="SAM" id="Phobius"/>
    </source>
</evidence>
<feature type="transmembrane region" description="Helical" evidence="9">
    <location>
        <begin position="335"/>
        <end position="353"/>
    </location>
</feature>
<dbReference type="Proteomes" id="UP000298656">
    <property type="component" value="Chromosome 2"/>
</dbReference>
<dbReference type="Gene3D" id="2.120.10.30">
    <property type="entry name" value="TolB, C-terminal domain"/>
    <property type="match status" value="1"/>
</dbReference>
<keyword evidence="6 9" id="KW-1133">Transmembrane helix</keyword>
<feature type="transmembrane region" description="Helical" evidence="9">
    <location>
        <begin position="50"/>
        <end position="71"/>
    </location>
</feature>
<reference evidence="11 12" key="1">
    <citation type="submission" date="2019-05" db="EMBL/GenBank/DDBJ databases">
        <title>Burkholderia sp. DHOD12, isolated from subtropical forest soil.</title>
        <authorList>
            <person name="Gao Z.-H."/>
            <person name="Qiu L.-H."/>
        </authorList>
    </citation>
    <scope>NUCLEOTIDE SEQUENCE [LARGE SCALE GENOMIC DNA]</scope>
    <source>
        <strain evidence="11 12">DHOD12</strain>
    </source>
</reference>
<feature type="transmembrane region" description="Helical" evidence="9">
    <location>
        <begin position="283"/>
        <end position="303"/>
    </location>
</feature>
<feature type="transmembrane region" description="Helical" evidence="9">
    <location>
        <begin position="201"/>
        <end position="222"/>
    </location>
</feature>
<name>A0A4P8J7A5_9BURK</name>
<dbReference type="FunFam" id="2.120.10.30:FF:000066">
    <property type="entry name" value="ABC transporter permease protein"/>
    <property type="match status" value="1"/>
</dbReference>
<comment type="similarity">
    <text evidence="2">Belongs to the strictosidine synthase family.</text>
</comment>
<keyword evidence="12" id="KW-1185">Reference proteome</keyword>
<evidence type="ECO:0000256" key="7">
    <source>
        <dbReference type="ARBA" id="ARBA00023136"/>
    </source>
</evidence>
<organism evidence="11 12">
    <name type="scientific">Trinickia violacea</name>
    <dbReference type="NCBI Taxonomy" id="2571746"/>
    <lineage>
        <taxon>Bacteria</taxon>
        <taxon>Pseudomonadati</taxon>
        <taxon>Pseudomonadota</taxon>
        <taxon>Betaproteobacteria</taxon>
        <taxon>Burkholderiales</taxon>
        <taxon>Burkholderiaceae</taxon>
        <taxon>Trinickia</taxon>
    </lineage>
</organism>
<dbReference type="CDD" id="cd06579">
    <property type="entry name" value="TM_PBP1_transp_AraH_like"/>
    <property type="match status" value="1"/>
</dbReference>
<dbReference type="KEGG" id="tvl:FAZ95_35755"/>